<evidence type="ECO:0000313" key="2">
    <source>
        <dbReference type="EMBL" id="GFR23620.1"/>
    </source>
</evidence>
<accession>A0A8X6LVL0</accession>
<name>A0A8X6LVL0_TRICU</name>
<feature type="chain" id="PRO_5036457370" evidence="1">
    <location>
        <begin position="22"/>
        <end position="108"/>
    </location>
</feature>
<dbReference type="AlphaFoldDB" id="A0A8X6LVL0"/>
<feature type="signal peptide" evidence="1">
    <location>
        <begin position="1"/>
        <end position="21"/>
    </location>
</feature>
<comment type="caution">
    <text evidence="2">The sequence shown here is derived from an EMBL/GenBank/DDBJ whole genome shotgun (WGS) entry which is preliminary data.</text>
</comment>
<reference evidence="2" key="1">
    <citation type="submission" date="2020-07" db="EMBL/GenBank/DDBJ databases">
        <title>Multicomponent nature underlies the extraordinary mechanical properties of spider dragline silk.</title>
        <authorList>
            <person name="Kono N."/>
            <person name="Nakamura H."/>
            <person name="Mori M."/>
            <person name="Yoshida Y."/>
            <person name="Ohtoshi R."/>
            <person name="Malay A.D."/>
            <person name="Moran D.A.P."/>
            <person name="Tomita M."/>
            <person name="Numata K."/>
            <person name="Arakawa K."/>
        </authorList>
    </citation>
    <scope>NUCLEOTIDE SEQUENCE</scope>
</reference>
<keyword evidence="3" id="KW-1185">Reference proteome</keyword>
<sequence length="108" mass="12369">MNTRSVHVLMLSFIAISSVIAFKEYDGDFVIFDYKSDKCISQSGDQELCDEFQGCIQKIPKPVLEKFFLCFAKTLPEKSSLTDDEQKQFKIYKKCQLKVGHKCLGNQS</sequence>
<evidence type="ECO:0000256" key="1">
    <source>
        <dbReference type="SAM" id="SignalP"/>
    </source>
</evidence>
<organism evidence="2 3">
    <name type="scientific">Trichonephila clavata</name>
    <name type="common">Joro spider</name>
    <name type="synonym">Nephila clavata</name>
    <dbReference type="NCBI Taxonomy" id="2740835"/>
    <lineage>
        <taxon>Eukaryota</taxon>
        <taxon>Metazoa</taxon>
        <taxon>Ecdysozoa</taxon>
        <taxon>Arthropoda</taxon>
        <taxon>Chelicerata</taxon>
        <taxon>Arachnida</taxon>
        <taxon>Araneae</taxon>
        <taxon>Araneomorphae</taxon>
        <taxon>Entelegynae</taxon>
        <taxon>Araneoidea</taxon>
        <taxon>Nephilidae</taxon>
        <taxon>Trichonephila</taxon>
    </lineage>
</organism>
<dbReference type="EMBL" id="BMAO01018459">
    <property type="protein sequence ID" value="GFR23620.1"/>
    <property type="molecule type" value="Genomic_DNA"/>
</dbReference>
<protein>
    <submittedName>
        <fullName evidence="2">Uncharacterized protein</fullName>
    </submittedName>
</protein>
<dbReference type="OrthoDB" id="10397374at2759"/>
<keyword evidence="1" id="KW-0732">Signal</keyword>
<dbReference type="Proteomes" id="UP000887116">
    <property type="component" value="Unassembled WGS sequence"/>
</dbReference>
<evidence type="ECO:0000313" key="3">
    <source>
        <dbReference type="Proteomes" id="UP000887116"/>
    </source>
</evidence>
<proteinExistence type="predicted"/>
<gene>
    <name evidence="2" type="primary">NCL1_37127</name>
    <name evidence="2" type="ORF">TNCT_119711</name>
</gene>